<dbReference type="EMBL" id="BSFN01000029">
    <property type="protein sequence ID" value="GLK91925.1"/>
    <property type="molecule type" value="Genomic_DNA"/>
</dbReference>
<dbReference type="GO" id="GO:0006935">
    <property type="term" value="P:chemotaxis"/>
    <property type="evidence" value="ECO:0007669"/>
    <property type="project" value="UniProtKB-ARBA"/>
</dbReference>
<accession>A0A9W6KCW6</accession>
<dbReference type="PANTHER" id="PTHR32089">
    <property type="entry name" value="METHYL-ACCEPTING CHEMOTAXIS PROTEIN MCPB"/>
    <property type="match status" value="1"/>
</dbReference>
<reference evidence="10" key="1">
    <citation type="journal article" date="2014" name="Int. J. Syst. Evol. Microbiol.">
        <title>Complete genome sequence of Corynebacterium casei LMG S-19264T (=DSM 44701T), isolated from a smear-ripened cheese.</title>
        <authorList>
            <consortium name="US DOE Joint Genome Institute (JGI-PGF)"/>
            <person name="Walter F."/>
            <person name="Albersmeier A."/>
            <person name="Kalinowski J."/>
            <person name="Ruckert C."/>
        </authorList>
    </citation>
    <scope>NUCLEOTIDE SEQUENCE</scope>
    <source>
        <strain evidence="10">VKM B-2935</strain>
    </source>
</reference>
<evidence type="ECO:0000313" key="11">
    <source>
        <dbReference type="Proteomes" id="UP001143328"/>
    </source>
</evidence>
<dbReference type="SUPFAM" id="SSF103190">
    <property type="entry name" value="Sensory domain-like"/>
    <property type="match status" value="1"/>
</dbReference>
<evidence type="ECO:0000256" key="1">
    <source>
        <dbReference type="ARBA" id="ARBA00004236"/>
    </source>
</evidence>
<organism evidence="10 11">
    <name type="scientific">Pseudomonas turukhanskensis</name>
    <dbReference type="NCBI Taxonomy" id="1806536"/>
    <lineage>
        <taxon>Bacteria</taxon>
        <taxon>Pseudomonadati</taxon>
        <taxon>Pseudomonadota</taxon>
        <taxon>Gammaproteobacteria</taxon>
        <taxon>Pseudomonadales</taxon>
        <taxon>Pseudomonadaceae</taxon>
        <taxon>Pseudomonas</taxon>
    </lineage>
</organism>
<dbReference type="GO" id="GO:0007165">
    <property type="term" value="P:signal transduction"/>
    <property type="evidence" value="ECO:0007669"/>
    <property type="project" value="UniProtKB-KW"/>
</dbReference>
<dbReference type="CDD" id="cd12914">
    <property type="entry name" value="PDC1_DGC_like"/>
    <property type="match status" value="1"/>
</dbReference>
<keyword evidence="4" id="KW-0812">Transmembrane</keyword>
<proteinExistence type="predicted"/>
<evidence type="ECO:0000256" key="8">
    <source>
        <dbReference type="PROSITE-ProRule" id="PRU00284"/>
    </source>
</evidence>
<evidence type="ECO:0000256" key="4">
    <source>
        <dbReference type="ARBA" id="ARBA00022692"/>
    </source>
</evidence>
<evidence type="ECO:0000313" key="10">
    <source>
        <dbReference type="EMBL" id="GLK91925.1"/>
    </source>
</evidence>
<evidence type="ECO:0000259" key="9">
    <source>
        <dbReference type="PROSITE" id="PS50111"/>
    </source>
</evidence>
<evidence type="ECO:0000256" key="6">
    <source>
        <dbReference type="ARBA" id="ARBA00023136"/>
    </source>
</evidence>
<sequence>MLLTRTKARRAEDDGALSLLVDNLDLTSQLSDLQPINTRLNGFTRALHQRLGESLAASVDIAAHAPELARIASETEASGQSLAQALELIASASEEVSTTLDSELVPGAAQVAKLAAEVSGTLRSCQQTGDEVLRQVDAIDASETQLESVITQLVGQLEEVSQVLGVIASISQQTNLLALNAAIEAARAGEHGRGFAVVADEVRRLAGHTTEATGKVSQIIERFRDGMAQLGTAGQHMHSAVADGRDGMTRMGEDLRNTRAAMDQLDQRVGHIAAGTEQIGIAVHAINGDVQNIAGVAADLLSKAGQVLTHSQAVRSSGDRLLDGLGAFRLQIHKDVQASVERLAMEAALHGEIGRAEEFLADTLRRDPRFELFYLVNSDGTQLSENVFAEGLGASASGTSGLERGASCKGRNWAQRPWFRAVAEQLSSHITPVYRSSATDAFCFTVSVPVFTASGQLQRVLGADVRLSALV</sequence>
<dbReference type="RefSeq" id="WP_271198192.1">
    <property type="nucleotide sequence ID" value="NZ_BSFN01000029.1"/>
</dbReference>
<dbReference type="AlphaFoldDB" id="A0A9W6KCW6"/>
<name>A0A9W6KCW6_9PSED</name>
<keyword evidence="6" id="KW-0472">Membrane</keyword>
<keyword evidence="11" id="KW-1185">Reference proteome</keyword>
<dbReference type="InterPro" id="IPR029151">
    <property type="entry name" value="Sensor-like_sf"/>
</dbReference>
<keyword evidence="5" id="KW-1133">Transmembrane helix</keyword>
<dbReference type="Gene3D" id="1.10.287.950">
    <property type="entry name" value="Methyl-accepting chemotaxis protein"/>
    <property type="match status" value="1"/>
</dbReference>
<keyword evidence="2" id="KW-1003">Cell membrane</keyword>
<feature type="domain" description="Methyl-accepting transducer" evidence="9">
    <location>
        <begin position="57"/>
        <end position="294"/>
    </location>
</feature>
<dbReference type="PANTHER" id="PTHR32089:SF112">
    <property type="entry name" value="LYSOZYME-LIKE PROTEIN-RELATED"/>
    <property type="match status" value="1"/>
</dbReference>
<evidence type="ECO:0000256" key="3">
    <source>
        <dbReference type="ARBA" id="ARBA00022481"/>
    </source>
</evidence>
<evidence type="ECO:0000256" key="5">
    <source>
        <dbReference type="ARBA" id="ARBA00022989"/>
    </source>
</evidence>
<keyword evidence="7 8" id="KW-0807">Transducer</keyword>
<dbReference type="GO" id="GO:0005886">
    <property type="term" value="C:plasma membrane"/>
    <property type="evidence" value="ECO:0007669"/>
    <property type="project" value="UniProtKB-SubCell"/>
</dbReference>
<dbReference type="SUPFAM" id="SSF58104">
    <property type="entry name" value="Methyl-accepting chemotaxis protein (MCP) signaling domain"/>
    <property type="match status" value="1"/>
</dbReference>
<comment type="caution">
    <text evidence="10">The sequence shown here is derived from an EMBL/GenBank/DDBJ whole genome shotgun (WGS) entry which is preliminary data.</text>
</comment>
<dbReference type="PROSITE" id="PS50111">
    <property type="entry name" value="CHEMOTAXIS_TRANSDUC_2"/>
    <property type="match status" value="1"/>
</dbReference>
<dbReference type="Proteomes" id="UP001143328">
    <property type="component" value="Unassembled WGS sequence"/>
</dbReference>
<reference evidence="10" key="2">
    <citation type="submission" date="2023-01" db="EMBL/GenBank/DDBJ databases">
        <authorList>
            <person name="Sun Q."/>
            <person name="Evtushenko L."/>
        </authorList>
    </citation>
    <scope>NUCLEOTIDE SEQUENCE</scope>
    <source>
        <strain evidence="10">VKM B-2935</strain>
    </source>
</reference>
<keyword evidence="3" id="KW-0488">Methylation</keyword>
<gene>
    <name evidence="10" type="ORF">GCM10017655_49890</name>
</gene>
<dbReference type="InterPro" id="IPR004089">
    <property type="entry name" value="MCPsignal_dom"/>
</dbReference>
<evidence type="ECO:0000256" key="7">
    <source>
        <dbReference type="ARBA" id="ARBA00023224"/>
    </source>
</evidence>
<evidence type="ECO:0000256" key="2">
    <source>
        <dbReference type="ARBA" id="ARBA00022475"/>
    </source>
</evidence>
<comment type="subcellular location">
    <subcellularLocation>
        <location evidence="1">Cell membrane</location>
    </subcellularLocation>
</comment>
<dbReference type="Pfam" id="PF00015">
    <property type="entry name" value="MCPsignal"/>
    <property type="match status" value="1"/>
</dbReference>
<dbReference type="Gene3D" id="3.30.450.20">
    <property type="entry name" value="PAS domain"/>
    <property type="match status" value="1"/>
</dbReference>
<protein>
    <submittedName>
        <fullName evidence="10">Methyl-accepting chemotaxis protein</fullName>
    </submittedName>
</protein>
<dbReference type="SMART" id="SM00283">
    <property type="entry name" value="MA"/>
    <property type="match status" value="1"/>
</dbReference>